<gene>
    <name evidence="3" type="primary">LOC127739597</name>
</gene>
<feature type="domain" description="Retrotransposon Copia-like N-terminal" evidence="1">
    <location>
        <begin position="58"/>
        <end position="105"/>
    </location>
</feature>
<dbReference type="PANTHER" id="PTHR37610">
    <property type="entry name" value="CCHC-TYPE DOMAIN-CONTAINING PROTEIN"/>
    <property type="match status" value="1"/>
</dbReference>
<evidence type="ECO:0000313" key="3">
    <source>
        <dbReference type="RefSeq" id="XP_052113168.1"/>
    </source>
</evidence>
<dbReference type="InterPro" id="IPR029472">
    <property type="entry name" value="Copia-like_N"/>
</dbReference>
<protein>
    <submittedName>
        <fullName evidence="3">Uncharacterized protein LOC127739597</fullName>
    </submittedName>
</protein>
<proteinExistence type="predicted"/>
<dbReference type="RefSeq" id="XP_052113168.1">
    <property type="nucleotide sequence ID" value="XM_052257208.1"/>
</dbReference>
<reference evidence="2" key="1">
    <citation type="journal article" date="2016" name="Nat. Genet.">
        <title>The genome sequences of Arachis duranensis and Arachis ipaensis, the diploid ancestors of cultivated peanut.</title>
        <authorList>
            <person name="Bertioli D.J."/>
            <person name="Cannon S.B."/>
            <person name="Froenicke L."/>
            <person name="Huang G."/>
            <person name="Farmer A.D."/>
            <person name="Cannon E.K."/>
            <person name="Liu X."/>
            <person name="Gao D."/>
            <person name="Clevenger J."/>
            <person name="Dash S."/>
            <person name="Ren L."/>
            <person name="Moretzsohn M.C."/>
            <person name="Shirasawa K."/>
            <person name="Huang W."/>
            <person name="Vidigal B."/>
            <person name="Abernathy B."/>
            <person name="Chu Y."/>
            <person name="Niederhuth C.E."/>
            <person name="Umale P."/>
            <person name="Araujo A.C."/>
            <person name="Kozik A."/>
            <person name="Kim K.D."/>
            <person name="Burow M.D."/>
            <person name="Varshney R.K."/>
            <person name="Wang X."/>
            <person name="Zhang X."/>
            <person name="Barkley N."/>
            <person name="Guimaraes P.M."/>
            <person name="Isobe S."/>
            <person name="Guo B."/>
            <person name="Liao B."/>
            <person name="Stalker H.T."/>
            <person name="Schmitz R.J."/>
            <person name="Scheffler B.E."/>
            <person name="Leal-Bertioli S.C."/>
            <person name="Xun X."/>
            <person name="Jackson S.A."/>
            <person name="Michelmore R."/>
            <person name="Ozias-Akins P."/>
        </authorList>
    </citation>
    <scope>NUCLEOTIDE SEQUENCE [LARGE SCALE GENOMIC DNA]</scope>
    <source>
        <strain evidence="2">cv. V14167</strain>
    </source>
</reference>
<reference evidence="3" key="2">
    <citation type="submission" date="2025-08" db="UniProtKB">
        <authorList>
            <consortium name="RefSeq"/>
        </authorList>
    </citation>
    <scope>IDENTIFICATION</scope>
    <source>
        <tissue evidence="3">Whole plant</tissue>
    </source>
</reference>
<dbReference type="KEGG" id="adu:127739597"/>
<evidence type="ECO:0000259" key="1">
    <source>
        <dbReference type="Pfam" id="PF14244"/>
    </source>
</evidence>
<sequence>MAEENPEGFNRSSSGAQLGSMDVHQIASFLNQLSTLQAQISKAGSSPISDPASPYFIHPGESPGSPLISITLNTNNYHSWSRAMLLALKSKNKLKFIDGSIKKPDPTDALFEAWERCNTFIVSWINLSLSSEISESVIWNNVASDLWRDLEHRYCQGDWFRVAELEEEMYQMRQGELIITTYFTKLKAIWEQLNGFRPIPNCVMCTEDCKCGLAKMREYREESYTVRFLRGLNEQYSTVRSHIMLMNPILDINTTFSLLTQQERQFGNLDLIDSKTLLNNARINYLDGSRNRGRGRDETEVVGQMEEAEVGAPRCSAPSAEKWDILWTHATKSMDCLHT</sequence>
<dbReference type="GeneID" id="127739597"/>
<dbReference type="PANTHER" id="PTHR37610:SF55">
    <property type="entry name" value="RETROTRANSPOSON COPIA-LIKE N-TERMINAL DOMAIN-CONTAINING PROTEIN"/>
    <property type="match status" value="1"/>
</dbReference>
<dbReference type="Pfam" id="PF14244">
    <property type="entry name" value="Retrotran_gag_3"/>
    <property type="match status" value="1"/>
</dbReference>
<dbReference type="AlphaFoldDB" id="A0A6P4BX66"/>
<evidence type="ECO:0000313" key="2">
    <source>
        <dbReference type="Proteomes" id="UP000515211"/>
    </source>
</evidence>
<keyword evidence="2" id="KW-1185">Reference proteome</keyword>
<name>A0A6P4BX66_ARADU</name>
<accession>A0A6P4BX66</accession>
<dbReference type="Proteomes" id="UP000515211">
    <property type="component" value="Chromosome 2"/>
</dbReference>
<organism evidence="2 3">
    <name type="scientific">Arachis duranensis</name>
    <name type="common">Wild peanut</name>
    <dbReference type="NCBI Taxonomy" id="130453"/>
    <lineage>
        <taxon>Eukaryota</taxon>
        <taxon>Viridiplantae</taxon>
        <taxon>Streptophyta</taxon>
        <taxon>Embryophyta</taxon>
        <taxon>Tracheophyta</taxon>
        <taxon>Spermatophyta</taxon>
        <taxon>Magnoliopsida</taxon>
        <taxon>eudicotyledons</taxon>
        <taxon>Gunneridae</taxon>
        <taxon>Pentapetalae</taxon>
        <taxon>rosids</taxon>
        <taxon>fabids</taxon>
        <taxon>Fabales</taxon>
        <taxon>Fabaceae</taxon>
        <taxon>Papilionoideae</taxon>
        <taxon>50 kb inversion clade</taxon>
        <taxon>dalbergioids sensu lato</taxon>
        <taxon>Dalbergieae</taxon>
        <taxon>Pterocarpus clade</taxon>
        <taxon>Arachis</taxon>
    </lineage>
</organism>